<dbReference type="EMBL" id="CP111028">
    <property type="protein sequence ID" value="WAR31531.1"/>
    <property type="molecule type" value="Genomic_DNA"/>
</dbReference>
<name>A0ABY7GF15_MYAAR</name>
<organism evidence="2 3">
    <name type="scientific">Mya arenaria</name>
    <name type="common">Soft-shell clam</name>
    <dbReference type="NCBI Taxonomy" id="6604"/>
    <lineage>
        <taxon>Eukaryota</taxon>
        <taxon>Metazoa</taxon>
        <taxon>Spiralia</taxon>
        <taxon>Lophotrochozoa</taxon>
        <taxon>Mollusca</taxon>
        <taxon>Bivalvia</taxon>
        <taxon>Autobranchia</taxon>
        <taxon>Heteroconchia</taxon>
        <taxon>Euheterodonta</taxon>
        <taxon>Imparidentia</taxon>
        <taxon>Neoheterodontei</taxon>
        <taxon>Myida</taxon>
        <taxon>Myoidea</taxon>
        <taxon>Myidae</taxon>
        <taxon>Mya</taxon>
    </lineage>
</organism>
<gene>
    <name evidence="2" type="ORF">MAR_034073</name>
</gene>
<feature type="signal peptide" evidence="1">
    <location>
        <begin position="1"/>
        <end position="17"/>
    </location>
</feature>
<reference evidence="2" key="1">
    <citation type="submission" date="2022-11" db="EMBL/GenBank/DDBJ databases">
        <title>Centuries of genome instability and evolution in soft-shell clam transmissible cancer (bioRxiv).</title>
        <authorList>
            <person name="Hart S.F.M."/>
            <person name="Yonemitsu M.A."/>
            <person name="Giersch R.M."/>
            <person name="Beal B.F."/>
            <person name="Arriagada G."/>
            <person name="Davis B.W."/>
            <person name="Ostrander E.A."/>
            <person name="Goff S.P."/>
            <person name="Metzger M.J."/>
        </authorList>
    </citation>
    <scope>NUCLEOTIDE SEQUENCE</scope>
    <source>
        <strain evidence="2">MELC-2E11</strain>
        <tissue evidence="2">Siphon/mantle</tissue>
    </source>
</reference>
<evidence type="ECO:0000313" key="2">
    <source>
        <dbReference type="EMBL" id="WAR31531.1"/>
    </source>
</evidence>
<keyword evidence="1" id="KW-0732">Signal</keyword>
<evidence type="ECO:0000313" key="3">
    <source>
        <dbReference type="Proteomes" id="UP001164746"/>
    </source>
</evidence>
<evidence type="ECO:0000256" key="1">
    <source>
        <dbReference type="SAM" id="SignalP"/>
    </source>
</evidence>
<feature type="chain" id="PRO_5045622750" evidence="1">
    <location>
        <begin position="18"/>
        <end position="116"/>
    </location>
</feature>
<keyword evidence="3" id="KW-1185">Reference proteome</keyword>
<dbReference type="Proteomes" id="UP001164746">
    <property type="component" value="Chromosome 17"/>
</dbReference>
<accession>A0ABY7GF15</accession>
<proteinExistence type="predicted"/>
<sequence>MKLLFVCLMCLAIIVEGQLGGRNICRHGTAGSCLGYTNQQCPRNSVCRRVSGTYGVCCRLPNSNPGGVCCRHGQRGSCGGLFGLRCPRGTTCQCFPNPPYPDAAGTCCISRPGNGY</sequence>
<protein>
    <submittedName>
        <fullName evidence="2">Uncharacterized protein</fullName>
    </submittedName>
</protein>